<protein>
    <recommendedName>
        <fullName evidence="3">DUF2612 domain-containing protein</fullName>
    </recommendedName>
</protein>
<dbReference type="AlphaFoldDB" id="A0A140NJY6"/>
<dbReference type="Proteomes" id="UP000005012">
    <property type="component" value="Chromosome"/>
</dbReference>
<proteinExistence type="predicted"/>
<organism evidence="1 2">
    <name type="scientific">Providencia stuartii (strain MRSN 2154)</name>
    <dbReference type="NCBI Taxonomy" id="1157951"/>
    <lineage>
        <taxon>Bacteria</taxon>
        <taxon>Pseudomonadati</taxon>
        <taxon>Pseudomonadota</taxon>
        <taxon>Gammaproteobacteria</taxon>
        <taxon>Enterobacterales</taxon>
        <taxon>Morganellaceae</taxon>
        <taxon>Providencia</taxon>
    </lineage>
</organism>
<reference evidence="2" key="2">
    <citation type="submission" date="2012-04" db="EMBL/GenBank/DDBJ databases">
        <title>Complete genome sequence of Providencia stuartii clinical isolate MRSN 2154.</title>
        <authorList>
            <person name="Clifford R.J."/>
            <person name="Hang J."/>
            <person name="Riley M.C."/>
            <person name="Onmus-Leone F."/>
            <person name="Kuschner R.A."/>
            <person name="Lesho E.P."/>
            <person name="Waterman P.E."/>
        </authorList>
    </citation>
    <scope>NUCLEOTIDE SEQUENCE [LARGE SCALE GENOMIC DNA]</scope>
    <source>
        <strain evidence="2">MRSN 2154</strain>
    </source>
</reference>
<dbReference type="HOGENOM" id="CLU_076286_0_0_6"/>
<dbReference type="RefSeq" id="WP_014656226.1">
    <property type="nucleotide sequence ID" value="NC_017731.1"/>
</dbReference>
<name>A0A140NJY6_PROSM</name>
<dbReference type="KEGG" id="psi:S70_02085"/>
<dbReference type="Pfam" id="PF11041">
    <property type="entry name" value="Phage_Wedge1"/>
    <property type="match status" value="1"/>
</dbReference>
<dbReference type="PATRIC" id="fig|1157951.4.peg.415"/>
<accession>A0A140NJY6</accession>
<dbReference type="OrthoDB" id="8158189at2"/>
<reference evidence="1 2" key="1">
    <citation type="journal article" date="2012" name="J. Bacteriol.">
        <title>Complete Genome Sequence of Providencia stuartii Clinical Isolate MRSN 2154.</title>
        <authorList>
            <person name="Clifford R.J."/>
            <person name="Hang J."/>
            <person name="Riley M.C."/>
            <person name="Onmus-Leone F."/>
            <person name="Kuschner R.A."/>
            <person name="Lesho E.P."/>
            <person name="Waterman P.E."/>
        </authorList>
    </citation>
    <scope>NUCLEOTIDE SEQUENCE [LARGE SCALE GENOMIC DNA]</scope>
    <source>
        <strain evidence="1 2">MRSN 2154</strain>
    </source>
</reference>
<dbReference type="GeneID" id="93518855"/>
<gene>
    <name evidence="1" type="ordered locus">S70_02085</name>
</gene>
<dbReference type="EMBL" id="CP003488">
    <property type="protein sequence ID" value="AFH92312.1"/>
    <property type="molecule type" value="Genomic_DNA"/>
</dbReference>
<dbReference type="InterPro" id="IPR021283">
    <property type="entry name" value="Phage_Wedge1"/>
</dbReference>
<evidence type="ECO:0000313" key="2">
    <source>
        <dbReference type="Proteomes" id="UP000005012"/>
    </source>
</evidence>
<evidence type="ECO:0000313" key="1">
    <source>
        <dbReference type="EMBL" id="AFH92312.1"/>
    </source>
</evidence>
<evidence type="ECO:0008006" key="3">
    <source>
        <dbReference type="Google" id="ProtNLM"/>
    </source>
</evidence>
<sequence length="218" mass="24754">MSKPREDFLIWQYRGKPKARQTVGLLLSETKQLFESVITLSTILNIDTATGYGLDLIGKHVGLHRVMKSLVPKDYFGFRGIEGALGFNIGAFYRYGDSLKGSSVLGDDDYRFFIKAKIIKNYQKPDIANITYSLRHLLGEQAFIIDNYDMSMNVVIPANYLTPFRIHAIKDLDILSRPIGVNYQYLVITDAHPFGWAEDQSAFGFNDGKFTRLMNVSH</sequence>